<organism evidence="1 2">
    <name type="scientific">Microctonus hyperodae</name>
    <name type="common">Parasitoid wasp</name>
    <dbReference type="NCBI Taxonomy" id="165561"/>
    <lineage>
        <taxon>Eukaryota</taxon>
        <taxon>Metazoa</taxon>
        <taxon>Ecdysozoa</taxon>
        <taxon>Arthropoda</taxon>
        <taxon>Hexapoda</taxon>
        <taxon>Insecta</taxon>
        <taxon>Pterygota</taxon>
        <taxon>Neoptera</taxon>
        <taxon>Endopterygota</taxon>
        <taxon>Hymenoptera</taxon>
        <taxon>Apocrita</taxon>
        <taxon>Ichneumonoidea</taxon>
        <taxon>Braconidae</taxon>
        <taxon>Euphorinae</taxon>
        <taxon>Microctonus</taxon>
    </lineage>
</organism>
<accession>A0AA39KIY9</accession>
<dbReference type="Proteomes" id="UP001168972">
    <property type="component" value="Unassembled WGS sequence"/>
</dbReference>
<reference evidence="1" key="1">
    <citation type="journal article" date="2023" name="bioRxiv">
        <title>Scaffold-level genome assemblies of two parasitoid biocontrol wasps reveal the parthenogenesis mechanism and an associated novel virus.</title>
        <authorList>
            <person name="Inwood S."/>
            <person name="Skelly J."/>
            <person name="Guhlin J."/>
            <person name="Harrop T."/>
            <person name="Goldson S."/>
            <person name="Dearden P."/>
        </authorList>
    </citation>
    <scope>NUCLEOTIDE SEQUENCE</scope>
    <source>
        <strain evidence="1">Lincoln</strain>
        <tissue evidence="1">Whole body</tissue>
    </source>
</reference>
<evidence type="ECO:0000313" key="2">
    <source>
        <dbReference type="Proteomes" id="UP001168972"/>
    </source>
</evidence>
<proteinExistence type="predicted"/>
<sequence>MENPDNKEAISTSSNIVAIAHCQSKLMAGGEECKNSTNDKLQKNFECINRIKNSSLIVEISSTVSEAYDSLKASHNTAESILNTTENQLNEVVGILSPVTNKIGDILDDESLKSIDNAICDGFDYLCEKVPQLKSGSEKIYENIGEYLKTASNSAIVYSSSIATEIKEKLKNDKDE</sequence>
<dbReference type="AlphaFoldDB" id="A0AA39KIY9"/>
<protein>
    <submittedName>
        <fullName evidence="1">Uncharacterized protein</fullName>
    </submittedName>
</protein>
<keyword evidence="2" id="KW-1185">Reference proteome</keyword>
<evidence type="ECO:0000313" key="1">
    <source>
        <dbReference type="EMBL" id="KAK0163298.1"/>
    </source>
</evidence>
<comment type="caution">
    <text evidence="1">The sequence shown here is derived from an EMBL/GenBank/DDBJ whole genome shotgun (WGS) entry which is preliminary data.</text>
</comment>
<reference evidence="1" key="2">
    <citation type="submission" date="2023-03" db="EMBL/GenBank/DDBJ databases">
        <authorList>
            <person name="Inwood S.N."/>
            <person name="Skelly J.G."/>
            <person name="Guhlin J."/>
            <person name="Harrop T.W.R."/>
            <person name="Goldson S.G."/>
            <person name="Dearden P.K."/>
        </authorList>
    </citation>
    <scope>NUCLEOTIDE SEQUENCE</scope>
    <source>
        <strain evidence="1">Lincoln</strain>
        <tissue evidence="1">Whole body</tissue>
    </source>
</reference>
<gene>
    <name evidence="1" type="ORF">PV327_006995</name>
</gene>
<name>A0AA39KIY9_MICHY</name>
<dbReference type="EMBL" id="JAQQBR010001833">
    <property type="protein sequence ID" value="KAK0163298.1"/>
    <property type="molecule type" value="Genomic_DNA"/>
</dbReference>